<feature type="transmembrane region" description="Helical" evidence="8">
    <location>
        <begin position="435"/>
        <end position="456"/>
    </location>
</feature>
<reference evidence="9" key="1">
    <citation type="submission" date="2023-05" db="EMBL/GenBank/DDBJ databases">
        <title>Cataloging the Phylogenetic Diversity of Human Bladder Bacteria.</title>
        <authorList>
            <person name="Du J."/>
        </authorList>
    </citation>
    <scope>NUCLEOTIDE SEQUENCE</scope>
    <source>
        <strain evidence="9">UMB9978</strain>
    </source>
</reference>
<dbReference type="EMBL" id="JASODW010000007">
    <property type="protein sequence ID" value="MDK6275387.1"/>
    <property type="molecule type" value="Genomic_DNA"/>
</dbReference>
<evidence type="ECO:0000256" key="4">
    <source>
        <dbReference type="ARBA" id="ARBA00022475"/>
    </source>
</evidence>
<keyword evidence="7 8" id="KW-0472">Membrane</keyword>
<feature type="transmembrane region" description="Helical" evidence="8">
    <location>
        <begin position="23"/>
        <end position="42"/>
    </location>
</feature>
<dbReference type="NCBIfam" id="TIGR00842">
    <property type="entry name" value="bcct"/>
    <property type="match status" value="1"/>
</dbReference>
<feature type="transmembrane region" description="Helical" evidence="8">
    <location>
        <begin position="379"/>
        <end position="403"/>
    </location>
</feature>
<feature type="transmembrane region" description="Helical" evidence="8">
    <location>
        <begin position="172"/>
        <end position="189"/>
    </location>
</feature>
<feature type="transmembrane region" description="Helical" evidence="8">
    <location>
        <begin position="62"/>
        <end position="82"/>
    </location>
</feature>
<feature type="transmembrane region" description="Helical" evidence="8">
    <location>
        <begin position="103"/>
        <end position="121"/>
    </location>
</feature>
<evidence type="ECO:0000256" key="7">
    <source>
        <dbReference type="ARBA" id="ARBA00023136"/>
    </source>
</evidence>
<keyword evidence="4" id="KW-1003">Cell membrane</keyword>
<evidence type="ECO:0000256" key="5">
    <source>
        <dbReference type="ARBA" id="ARBA00022692"/>
    </source>
</evidence>
<dbReference type="GO" id="GO:0022857">
    <property type="term" value="F:transmembrane transporter activity"/>
    <property type="evidence" value="ECO:0007669"/>
    <property type="project" value="InterPro"/>
</dbReference>
<dbReference type="PANTHER" id="PTHR30047:SF7">
    <property type="entry name" value="HIGH-AFFINITY CHOLINE TRANSPORT PROTEIN"/>
    <property type="match status" value="1"/>
</dbReference>
<feature type="transmembrane region" description="Helical" evidence="8">
    <location>
        <begin position="258"/>
        <end position="279"/>
    </location>
</feature>
<evidence type="ECO:0000256" key="8">
    <source>
        <dbReference type="SAM" id="Phobius"/>
    </source>
</evidence>
<sequence>MAKTATTDTEAQVQTGQASLVKWVFWPTAVIVVGLSAVTIIWPTLMQAAFESITSWITSNFGWWYVFLAFAFVVFCVALGLSKKGDIKLGRPDDEPEFSLMSWFALLFAAGMGIGLVFFGVTEPMSHFVEPRPGEDVSGVISDSTEHGGEVATTTAKRAQSAMATTFLHWGFQPWAIYVIVGLSLALAIHRRGRPLSVRWGLEPLFGEKRVKGTFGNVIDVIALVGTVFGVSTSLGLGVNQITAGMAHMGWVDESNPWIKYVLIAVVTACVLWSVLTGVSKGMKWLSNTNLVLAGGLVLFLLIVGPTQFLLKEFVQSIGYYLQNYLGLSMNTSAFQGEAGEAWQAGWSTFYWGWWIAWSPFVGVFIARISRGRTVREFILGVMGVPATITFLWFAVLGGNAIYREIHKTPGYESIIGSDGGVDSNAALFQMLAQIPGSAVLIVGAMLLSAIFFITSSDSGSLVMAMLATGGDSEPRSWIRAFFAVATSVLAAALLMAGGLEALQAASISVALPFSFVMVLLAIATWKYLGANVRRNDKLRREAFIEEIGEAYGLETEETESTTKKSDSWWRGLRK</sequence>
<gene>
    <name evidence="9" type="ORF">QP116_06515</name>
</gene>
<dbReference type="PANTHER" id="PTHR30047">
    <property type="entry name" value="HIGH-AFFINITY CHOLINE TRANSPORT PROTEIN-RELATED"/>
    <property type="match status" value="1"/>
</dbReference>
<dbReference type="AlphaFoldDB" id="A0AAP4C7N7"/>
<dbReference type="Proteomes" id="UP001240483">
    <property type="component" value="Unassembled WGS sequence"/>
</dbReference>
<evidence type="ECO:0000256" key="1">
    <source>
        <dbReference type="ARBA" id="ARBA00004651"/>
    </source>
</evidence>
<name>A0AAP4C7N7_9MICC</name>
<comment type="similarity">
    <text evidence="2">Belongs to the BCCT transporter (TC 2.A.15) family.</text>
</comment>
<evidence type="ECO:0000256" key="6">
    <source>
        <dbReference type="ARBA" id="ARBA00022989"/>
    </source>
</evidence>
<feature type="transmembrane region" description="Helical" evidence="8">
    <location>
        <begin position="477"/>
        <end position="500"/>
    </location>
</feature>
<comment type="caution">
    <text evidence="9">The sequence shown here is derived from an EMBL/GenBank/DDBJ whole genome shotgun (WGS) entry which is preliminary data.</text>
</comment>
<evidence type="ECO:0000313" key="10">
    <source>
        <dbReference type="Proteomes" id="UP001240483"/>
    </source>
</evidence>
<feature type="transmembrane region" description="Helical" evidence="8">
    <location>
        <begin position="506"/>
        <end position="529"/>
    </location>
</feature>
<comment type="subcellular location">
    <subcellularLocation>
        <location evidence="1">Cell membrane</location>
        <topology evidence="1">Multi-pass membrane protein</topology>
    </subcellularLocation>
</comment>
<evidence type="ECO:0000256" key="3">
    <source>
        <dbReference type="ARBA" id="ARBA00022448"/>
    </source>
</evidence>
<evidence type="ECO:0000313" key="9">
    <source>
        <dbReference type="EMBL" id="MDK6275387.1"/>
    </source>
</evidence>
<dbReference type="Pfam" id="PF02028">
    <property type="entry name" value="BCCT"/>
    <property type="match status" value="1"/>
</dbReference>
<feature type="transmembrane region" description="Helical" evidence="8">
    <location>
        <begin position="291"/>
        <end position="311"/>
    </location>
</feature>
<keyword evidence="5 8" id="KW-0812">Transmembrane</keyword>
<dbReference type="GO" id="GO:0005886">
    <property type="term" value="C:plasma membrane"/>
    <property type="evidence" value="ECO:0007669"/>
    <property type="project" value="UniProtKB-SubCell"/>
</dbReference>
<feature type="transmembrane region" description="Helical" evidence="8">
    <location>
        <begin position="350"/>
        <end position="367"/>
    </location>
</feature>
<accession>A0AAP4C7N7</accession>
<organism evidence="9 10">
    <name type="scientific">Pseudoglutamicibacter cumminsii</name>
    <dbReference type="NCBI Taxonomy" id="156979"/>
    <lineage>
        <taxon>Bacteria</taxon>
        <taxon>Bacillati</taxon>
        <taxon>Actinomycetota</taxon>
        <taxon>Actinomycetes</taxon>
        <taxon>Micrococcales</taxon>
        <taxon>Micrococcaceae</taxon>
        <taxon>Pseudoglutamicibacter</taxon>
    </lineage>
</organism>
<keyword evidence="3" id="KW-0813">Transport</keyword>
<proteinExistence type="inferred from homology"/>
<evidence type="ECO:0000256" key="2">
    <source>
        <dbReference type="ARBA" id="ARBA00005658"/>
    </source>
</evidence>
<feature type="transmembrane region" description="Helical" evidence="8">
    <location>
        <begin position="218"/>
        <end position="238"/>
    </location>
</feature>
<keyword evidence="6 8" id="KW-1133">Transmembrane helix</keyword>
<dbReference type="RefSeq" id="WP_285333244.1">
    <property type="nucleotide sequence ID" value="NZ_JASODW010000007.1"/>
</dbReference>
<protein>
    <submittedName>
        <fullName evidence="9">BCCT family transporter</fullName>
    </submittedName>
</protein>
<dbReference type="InterPro" id="IPR000060">
    <property type="entry name" value="BCCT_transptr"/>
</dbReference>